<gene>
    <name evidence="1" type="ORF">HMPREF9441_01494</name>
</gene>
<keyword evidence="2" id="KW-1185">Reference proteome</keyword>
<protein>
    <submittedName>
        <fullName evidence="1">Uncharacterized protein</fullName>
    </submittedName>
</protein>
<dbReference type="HOGENOM" id="CLU_2736368_0_0_10"/>
<dbReference type="EMBL" id="AFFY01000022">
    <property type="protein sequence ID" value="EHH00260.1"/>
    <property type="molecule type" value="Genomic_DNA"/>
</dbReference>
<reference evidence="1 2" key="1">
    <citation type="submission" date="2011-03" db="EMBL/GenBank/DDBJ databases">
        <authorList>
            <person name="Weinstock G."/>
            <person name="Sodergren E."/>
            <person name="Clifton S."/>
            <person name="Fulton L."/>
            <person name="Fulton B."/>
            <person name="Courtney L."/>
            <person name="Fronick C."/>
            <person name="Harrison M."/>
            <person name="Strong C."/>
            <person name="Farmer C."/>
            <person name="Delahaunty K."/>
            <person name="Markovic C."/>
            <person name="Hall O."/>
            <person name="Minx P."/>
            <person name="Tomlinson C."/>
            <person name="Mitreva M."/>
            <person name="Hou S."/>
            <person name="Chen J."/>
            <person name="Wollam A."/>
            <person name="Pepin K.H."/>
            <person name="Johnson M."/>
            <person name="Bhonagiri V."/>
            <person name="Zhang X."/>
            <person name="Suruliraj S."/>
            <person name="Warren W."/>
            <person name="Chinwalla A."/>
            <person name="Mardis E.R."/>
            <person name="Wilson R.K."/>
        </authorList>
    </citation>
    <scope>NUCLEOTIDE SEQUENCE [LARGE SCALE GENOMIC DNA]</scope>
    <source>
        <strain evidence="1 2">YIT 11840</strain>
    </source>
</reference>
<dbReference type="AlphaFoldDB" id="G5SQ58"/>
<evidence type="ECO:0000313" key="2">
    <source>
        <dbReference type="Proteomes" id="UP000003598"/>
    </source>
</evidence>
<accession>G5SQ58</accession>
<evidence type="ECO:0000313" key="1">
    <source>
        <dbReference type="EMBL" id="EHH00260.1"/>
    </source>
</evidence>
<name>G5SQ58_9BACT</name>
<sequence>MSLSIKTESDMILSPNDVILIWVHFLNPDKKVRNAAGWAVACAKCDKKKNMNMFRRSMNDCIFRNVQKRQP</sequence>
<dbReference type="Proteomes" id="UP000003598">
    <property type="component" value="Unassembled WGS sequence"/>
</dbReference>
<dbReference type="STRING" id="762968.HMPREF9441_01494"/>
<organism evidence="1 2">
    <name type="scientific">Paraprevotella clara YIT 11840</name>
    <dbReference type="NCBI Taxonomy" id="762968"/>
    <lineage>
        <taxon>Bacteria</taxon>
        <taxon>Pseudomonadati</taxon>
        <taxon>Bacteroidota</taxon>
        <taxon>Bacteroidia</taxon>
        <taxon>Bacteroidales</taxon>
        <taxon>Prevotellaceae</taxon>
        <taxon>Paraprevotella</taxon>
    </lineage>
</organism>
<proteinExistence type="predicted"/>
<comment type="caution">
    <text evidence="1">The sequence shown here is derived from an EMBL/GenBank/DDBJ whole genome shotgun (WGS) entry which is preliminary data.</text>
</comment>